<feature type="domain" description="GH18" evidence="9">
    <location>
        <begin position="22"/>
        <end position="324"/>
    </location>
</feature>
<reference evidence="11" key="1">
    <citation type="submission" date="2025-08" db="UniProtKB">
        <authorList>
            <consortium name="RefSeq"/>
        </authorList>
    </citation>
    <scope>IDENTIFICATION</scope>
</reference>
<gene>
    <name evidence="11" type="primary">LOC100214985</name>
</gene>
<keyword evidence="4 5" id="KW-0326">Glycosidase</keyword>
<dbReference type="SMART" id="SM00494">
    <property type="entry name" value="ChtBD2"/>
    <property type="match status" value="1"/>
</dbReference>
<dbReference type="GeneID" id="100214985"/>
<evidence type="ECO:0000256" key="5">
    <source>
        <dbReference type="RuleBase" id="RU000489"/>
    </source>
</evidence>
<dbReference type="Gene3D" id="2.170.140.10">
    <property type="entry name" value="Chitin binding domain"/>
    <property type="match status" value="1"/>
</dbReference>
<evidence type="ECO:0000256" key="1">
    <source>
        <dbReference type="ARBA" id="ARBA00012729"/>
    </source>
</evidence>
<evidence type="ECO:0000259" key="9">
    <source>
        <dbReference type="PROSITE" id="PS51910"/>
    </source>
</evidence>
<feature type="domain" description="Chitin-binding type-2" evidence="8">
    <location>
        <begin position="375"/>
        <end position="429"/>
    </location>
</feature>
<proteinExistence type="inferred from homology"/>
<sequence length="429" mass="47964">MYVALCILVVALFGCVSGNQRHKIVAYWGQNAVYNELKERQYWEKELVDFCKDYNYDIIALSFLNNFFDEKNKDKMPGFNFAFHCETPIASGYKTLFRCPLIEEGIKECQKRGKQVIMSLGGAVGRAGFGSENDAKLFAYRVYHLLLEGTDLQSLRPFGSAVLNGVDLDIENGGYTHYTVFVKELRRLEKTGSQKILIGAAPQCPYPDSLLGPSPGRVLGDVPELVDEIYIQFYNNWCHTGNTKVFDDHMKQWLTHSRKHNGPKIFIGVPANTRASGNPQHYRNPQELTVIYNKYKNEPLFGGIMFWDASFDQNNVISGKRFSEHIGNMFNNVGPIPTGDPITLPPYTGPQTKTHGVDTTVQKTTSGLPTTKPSSVSCNGLSDGIYPHPSDCTLFFECSGSIAYLKGCPPGLKYNAALKLCDWPDNVKC</sequence>
<keyword evidence="2 5" id="KW-0378">Hydrolase</keyword>
<evidence type="ECO:0000256" key="3">
    <source>
        <dbReference type="ARBA" id="ARBA00023157"/>
    </source>
</evidence>
<dbReference type="SUPFAM" id="SSF51445">
    <property type="entry name" value="(Trans)glycosidases"/>
    <property type="match status" value="1"/>
</dbReference>
<evidence type="ECO:0000256" key="7">
    <source>
        <dbReference type="SAM" id="SignalP"/>
    </source>
</evidence>
<dbReference type="PROSITE" id="PS51910">
    <property type="entry name" value="GH18_2"/>
    <property type="match status" value="1"/>
</dbReference>
<evidence type="ECO:0000256" key="6">
    <source>
        <dbReference type="RuleBase" id="RU004453"/>
    </source>
</evidence>
<feature type="signal peptide" evidence="7">
    <location>
        <begin position="1"/>
        <end position="18"/>
    </location>
</feature>
<feature type="chain" id="PRO_5047160908" description="chitinase" evidence="7">
    <location>
        <begin position="19"/>
        <end position="429"/>
    </location>
</feature>
<dbReference type="Pfam" id="PF01607">
    <property type="entry name" value="CBM_14"/>
    <property type="match status" value="1"/>
</dbReference>
<evidence type="ECO:0000256" key="4">
    <source>
        <dbReference type="ARBA" id="ARBA00023295"/>
    </source>
</evidence>
<accession>A0ABM4CPI5</accession>
<dbReference type="InterPro" id="IPR050542">
    <property type="entry name" value="Glycosyl_Hydrlase18_Chitinase"/>
</dbReference>
<dbReference type="Pfam" id="PF00704">
    <property type="entry name" value="Glyco_hydro_18"/>
    <property type="match status" value="1"/>
</dbReference>
<dbReference type="Gene3D" id="3.20.20.80">
    <property type="entry name" value="Glycosidases"/>
    <property type="match status" value="1"/>
</dbReference>
<dbReference type="PANTHER" id="PTHR45708:SF49">
    <property type="entry name" value="ENDOCHITINASE"/>
    <property type="match status" value="1"/>
</dbReference>
<comment type="similarity">
    <text evidence="6">Belongs to the glycosyl hydrolase 18 family.</text>
</comment>
<dbReference type="RefSeq" id="XP_065663763.1">
    <property type="nucleotide sequence ID" value="XM_065807691.1"/>
</dbReference>
<dbReference type="Proteomes" id="UP001652625">
    <property type="component" value="Chromosome 10"/>
</dbReference>
<evidence type="ECO:0000259" key="8">
    <source>
        <dbReference type="PROSITE" id="PS50940"/>
    </source>
</evidence>
<organism evidence="10 11">
    <name type="scientific">Hydra vulgaris</name>
    <name type="common">Hydra</name>
    <name type="synonym">Hydra attenuata</name>
    <dbReference type="NCBI Taxonomy" id="6087"/>
    <lineage>
        <taxon>Eukaryota</taxon>
        <taxon>Metazoa</taxon>
        <taxon>Cnidaria</taxon>
        <taxon>Hydrozoa</taxon>
        <taxon>Hydroidolina</taxon>
        <taxon>Anthoathecata</taxon>
        <taxon>Aplanulata</taxon>
        <taxon>Hydridae</taxon>
        <taxon>Hydra</taxon>
    </lineage>
</organism>
<keyword evidence="7" id="KW-0732">Signal</keyword>
<keyword evidence="10" id="KW-1185">Reference proteome</keyword>
<name>A0ABM4CPI5_HYDVU</name>
<evidence type="ECO:0000313" key="11">
    <source>
        <dbReference type="RefSeq" id="XP_065663763.1"/>
    </source>
</evidence>
<dbReference type="InterPro" id="IPR001579">
    <property type="entry name" value="Glyco_hydro_18_chit_AS"/>
</dbReference>
<dbReference type="InterPro" id="IPR001223">
    <property type="entry name" value="Glyco_hydro18_cat"/>
</dbReference>
<dbReference type="CDD" id="cd02877">
    <property type="entry name" value="GH18_hevamine_XipI_class_III"/>
    <property type="match status" value="1"/>
</dbReference>
<keyword evidence="3" id="KW-1015">Disulfide bond</keyword>
<protein>
    <recommendedName>
        <fullName evidence="1">chitinase</fullName>
        <ecNumber evidence="1">3.2.1.14</ecNumber>
    </recommendedName>
</protein>
<dbReference type="EC" id="3.2.1.14" evidence="1"/>
<dbReference type="PROSITE" id="PS50940">
    <property type="entry name" value="CHIT_BIND_II"/>
    <property type="match status" value="1"/>
</dbReference>
<evidence type="ECO:0000313" key="10">
    <source>
        <dbReference type="Proteomes" id="UP001652625"/>
    </source>
</evidence>
<dbReference type="InterPro" id="IPR036508">
    <property type="entry name" value="Chitin-bd_dom_sf"/>
</dbReference>
<dbReference type="InterPro" id="IPR002557">
    <property type="entry name" value="Chitin-bd_dom"/>
</dbReference>
<dbReference type="InterPro" id="IPR045321">
    <property type="entry name" value="Cts1-like"/>
</dbReference>
<dbReference type="PROSITE" id="PS01095">
    <property type="entry name" value="GH18_1"/>
    <property type="match status" value="1"/>
</dbReference>
<dbReference type="PANTHER" id="PTHR45708">
    <property type="entry name" value="ENDOCHITINASE"/>
    <property type="match status" value="1"/>
</dbReference>
<dbReference type="InterPro" id="IPR017853">
    <property type="entry name" value="GH"/>
</dbReference>
<dbReference type="SUPFAM" id="SSF57625">
    <property type="entry name" value="Invertebrate chitin-binding proteins"/>
    <property type="match status" value="1"/>
</dbReference>
<evidence type="ECO:0000256" key="2">
    <source>
        <dbReference type="ARBA" id="ARBA00022801"/>
    </source>
</evidence>